<feature type="non-terminal residue" evidence="2">
    <location>
        <position position="241"/>
    </location>
</feature>
<keyword evidence="2" id="KW-0282">Flagellum</keyword>
<dbReference type="PANTHER" id="PTHR46961:SF8">
    <property type="entry name" value="DYNEIN AXONEMAL HEAVY CHAIN 7"/>
    <property type="match status" value="1"/>
</dbReference>
<dbReference type="GO" id="GO:0030286">
    <property type="term" value="C:dynein complex"/>
    <property type="evidence" value="ECO:0007669"/>
    <property type="project" value="InterPro"/>
</dbReference>
<keyword evidence="2" id="KW-0966">Cell projection</keyword>
<name>A0A061S4I6_9CHLO</name>
<protein>
    <submittedName>
        <fullName evidence="2">Flagellar inner arm dynein 1 heavy chain beta</fullName>
    </submittedName>
</protein>
<dbReference type="Gene3D" id="3.40.50.300">
    <property type="entry name" value="P-loop containing nucleotide triphosphate hydrolases"/>
    <property type="match status" value="1"/>
</dbReference>
<dbReference type="InterPro" id="IPR024317">
    <property type="entry name" value="Dynein_heavy_chain_D4_dom"/>
</dbReference>
<organism evidence="2">
    <name type="scientific">Tetraselmis sp. GSL018</name>
    <dbReference type="NCBI Taxonomy" id="582737"/>
    <lineage>
        <taxon>Eukaryota</taxon>
        <taxon>Viridiplantae</taxon>
        <taxon>Chlorophyta</taxon>
        <taxon>core chlorophytes</taxon>
        <taxon>Chlorodendrophyceae</taxon>
        <taxon>Chlorodendrales</taxon>
        <taxon>Chlorodendraceae</taxon>
        <taxon>Tetraselmis</taxon>
    </lineage>
</organism>
<dbReference type="Gene3D" id="1.20.920.30">
    <property type="match status" value="1"/>
</dbReference>
<dbReference type="PANTHER" id="PTHR46961">
    <property type="entry name" value="DYNEIN HEAVY CHAIN 1, AXONEMAL-LIKE PROTEIN"/>
    <property type="match status" value="1"/>
</dbReference>
<dbReference type="Pfam" id="PF12780">
    <property type="entry name" value="AAA_8"/>
    <property type="match status" value="1"/>
</dbReference>
<evidence type="ECO:0000259" key="1">
    <source>
        <dbReference type="Pfam" id="PF12780"/>
    </source>
</evidence>
<dbReference type="GO" id="GO:0051959">
    <property type="term" value="F:dynein light intermediate chain binding"/>
    <property type="evidence" value="ECO:0007669"/>
    <property type="project" value="InterPro"/>
</dbReference>
<keyword evidence="2" id="KW-0969">Cilium</keyword>
<reference evidence="2" key="1">
    <citation type="submission" date="2014-05" db="EMBL/GenBank/DDBJ databases">
        <title>The transcriptome of the halophilic microalga Tetraselmis sp. GSL018 isolated from the Great Salt Lake, Utah.</title>
        <authorList>
            <person name="Jinkerson R.E."/>
            <person name="D'Adamo S."/>
            <person name="Posewitz M.C."/>
        </authorList>
    </citation>
    <scope>NUCLEOTIDE SEQUENCE</scope>
    <source>
        <strain evidence="2">GSL018</strain>
    </source>
</reference>
<dbReference type="AlphaFoldDB" id="A0A061S4I6"/>
<dbReference type="GO" id="GO:0007018">
    <property type="term" value="P:microtubule-based movement"/>
    <property type="evidence" value="ECO:0007669"/>
    <property type="project" value="InterPro"/>
</dbReference>
<dbReference type="SUPFAM" id="SSF52540">
    <property type="entry name" value="P-loop containing nucleoside triphosphate hydrolases"/>
    <property type="match status" value="1"/>
</dbReference>
<sequence>MQGVMQATKTYYDSTEIMLQLWCHETFRVIGDRMWDHADKKWLQGQLDEKLMSLFNTSWSSLFEATDGVCPPFVSFMRPVDNPPYEPVTDPKALKDYLIEKLEDYALEPGNSAMDLVLFNDAIQHVCRIHRIITQPRGNALLVGVGGSGRKSLCRLATYVAEQKCFMIEIGRNYRATEFREDLKLLYRQAGCANKPTIFLFDETQIVEESFVEYINNILTSGEVPNLFTKDELPGVLDEVR</sequence>
<dbReference type="InterPro" id="IPR027417">
    <property type="entry name" value="P-loop_NTPase"/>
</dbReference>
<feature type="domain" description="Dynein heavy chain AAA module D4" evidence="1">
    <location>
        <begin position="114"/>
        <end position="241"/>
    </location>
</feature>
<dbReference type="GO" id="GO:0045505">
    <property type="term" value="F:dynein intermediate chain binding"/>
    <property type="evidence" value="ECO:0007669"/>
    <property type="project" value="InterPro"/>
</dbReference>
<accession>A0A061S4I6</accession>
<dbReference type="EMBL" id="GBEZ01007803">
    <property type="protein sequence ID" value="JAC77686.1"/>
    <property type="molecule type" value="Transcribed_RNA"/>
</dbReference>
<dbReference type="InterPro" id="IPR026983">
    <property type="entry name" value="DHC"/>
</dbReference>
<proteinExistence type="predicted"/>
<evidence type="ECO:0000313" key="2">
    <source>
        <dbReference type="EMBL" id="JAC77686.1"/>
    </source>
</evidence>
<gene>
    <name evidence="2" type="ORF">TSPGSL018_17043</name>
</gene>